<sequence length="224" mass="25070">MRILVVEDERDLNRIISKRLAAAGYTVDSCFNGADALDYLEAAEYDAAIFDVMMPVTDGFTAVRRMRARGDATPVLFLTARDAVSDRVEGLDLGANDYLVKPFAFDELLARIRAMTRRSAGSTTNVFTCGDLMLDTAKHSVERAGRPVDLSAKEFAVLEYLIRNKGSVLSRESIENNVWSYDWEGGTNVVDVYVSYLRRKIDADFDSKLIHTVRGVGWVLREEP</sequence>
<keyword evidence="3" id="KW-0902">Two-component regulatory system</keyword>
<evidence type="ECO:0000256" key="5">
    <source>
        <dbReference type="ARBA" id="ARBA00023125"/>
    </source>
</evidence>
<evidence type="ECO:0000256" key="2">
    <source>
        <dbReference type="ARBA" id="ARBA00022553"/>
    </source>
</evidence>
<reference evidence="12" key="1">
    <citation type="submission" date="2020-10" db="EMBL/GenBank/DDBJ databases">
        <authorList>
            <person name="Gilroy R."/>
        </authorList>
    </citation>
    <scope>NUCLEOTIDE SEQUENCE</scope>
    <source>
        <strain evidence="12">ChiBcolR7-354</strain>
    </source>
</reference>
<evidence type="ECO:0000259" key="10">
    <source>
        <dbReference type="PROSITE" id="PS50110"/>
    </source>
</evidence>
<comment type="function">
    <text evidence="7">May play the central regulatory role in sporulation. It may be an element of the effector pathway responsible for the activation of sporulation genes in response to nutritional stress. Spo0A may act in concert with spo0H (a sigma factor) to control the expression of some genes that are critical to the sporulation process.</text>
</comment>
<dbReference type="PROSITE" id="PS51755">
    <property type="entry name" value="OMPR_PHOB"/>
    <property type="match status" value="1"/>
</dbReference>
<evidence type="ECO:0000256" key="1">
    <source>
        <dbReference type="ARBA" id="ARBA00018672"/>
    </source>
</evidence>
<dbReference type="SUPFAM" id="SSF46894">
    <property type="entry name" value="C-terminal effector domain of the bipartite response regulators"/>
    <property type="match status" value="1"/>
</dbReference>
<evidence type="ECO:0000256" key="9">
    <source>
        <dbReference type="PROSITE-ProRule" id="PRU01091"/>
    </source>
</evidence>
<dbReference type="Gene3D" id="1.10.10.10">
    <property type="entry name" value="Winged helix-like DNA-binding domain superfamily/Winged helix DNA-binding domain"/>
    <property type="match status" value="1"/>
</dbReference>
<evidence type="ECO:0000256" key="7">
    <source>
        <dbReference type="ARBA" id="ARBA00024867"/>
    </source>
</evidence>
<accession>A0A9D1CSV7</accession>
<keyword evidence="6" id="KW-0804">Transcription</keyword>
<dbReference type="EMBL" id="DVGA01000090">
    <property type="protein sequence ID" value="HIQ79252.1"/>
    <property type="molecule type" value="Genomic_DNA"/>
</dbReference>
<dbReference type="GO" id="GO:0006355">
    <property type="term" value="P:regulation of DNA-templated transcription"/>
    <property type="evidence" value="ECO:0007669"/>
    <property type="project" value="InterPro"/>
</dbReference>
<evidence type="ECO:0000313" key="12">
    <source>
        <dbReference type="EMBL" id="HIQ79252.1"/>
    </source>
</evidence>
<feature type="domain" description="Response regulatory" evidence="10">
    <location>
        <begin position="2"/>
        <end position="116"/>
    </location>
</feature>
<dbReference type="InterPro" id="IPR001867">
    <property type="entry name" value="OmpR/PhoB-type_DNA-bd"/>
</dbReference>
<comment type="caution">
    <text evidence="12">The sequence shown here is derived from an EMBL/GenBank/DDBJ whole genome shotgun (WGS) entry which is preliminary data.</text>
</comment>
<protein>
    <recommendedName>
        <fullName evidence="1">Stage 0 sporulation protein A homolog</fullName>
    </recommendedName>
</protein>
<evidence type="ECO:0000313" key="13">
    <source>
        <dbReference type="Proteomes" id="UP000824262"/>
    </source>
</evidence>
<dbReference type="SMART" id="SM00448">
    <property type="entry name" value="REC"/>
    <property type="match status" value="1"/>
</dbReference>
<evidence type="ECO:0000256" key="6">
    <source>
        <dbReference type="ARBA" id="ARBA00023163"/>
    </source>
</evidence>
<dbReference type="PANTHER" id="PTHR48111">
    <property type="entry name" value="REGULATOR OF RPOS"/>
    <property type="match status" value="1"/>
</dbReference>
<dbReference type="GO" id="GO:0000976">
    <property type="term" value="F:transcription cis-regulatory region binding"/>
    <property type="evidence" value="ECO:0007669"/>
    <property type="project" value="TreeGrafter"/>
</dbReference>
<dbReference type="Pfam" id="PF00072">
    <property type="entry name" value="Response_reg"/>
    <property type="match status" value="1"/>
</dbReference>
<evidence type="ECO:0000256" key="3">
    <source>
        <dbReference type="ARBA" id="ARBA00023012"/>
    </source>
</evidence>
<dbReference type="PANTHER" id="PTHR48111:SF22">
    <property type="entry name" value="REGULATOR OF RPOS"/>
    <property type="match status" value="1"/>
</dbReference>
<keyword evidence="4" id="KW-0805">Transcription regulation</keyword>
<gene>
    <name evidence="12" type="ORF">IAB77_08355</name>
</gene>
<dbReference type="Proteomes" id="UP000824262">
    <property type="component" value="Unassembled WGS sequence"/>
</dbReference>
<organism evidence="12 13">
    <name type="scientific">Candidatus Scatomorpha intestinavium</name>
    <dbReference type="NCBI Taxonomy" id="2840922"/>
    <lineage>
        <taxon>Bacteria</taxon>
        <taxon>Bacillati</taxon>
        <taxon>Bacillota</taxon>
        <taxon>Clostridia</taxon>
        <taxon>Eubacteriales</taxon>
        <taxon>Candidatus Scatomorpha</taxon>
    </lineage>
</organism>
<dbReference type="Gene3D" id="3.40.50.2300">
    <property type="match status" value="1"/>
</dbReference>
<reference evidence="12" key="2">
    <citation type="journal article" date="2021" name="PeerJ">
        <title>Extensive microbial diversity within the chicken gut microbiome revealed by metagenomics and culture.</title>
        <authorList>
            <person name="Gilroy R."/>
            <person name="Ravi A."/>
            <person name="Getino M."/>
            <person name="Pursley I."/>
            <person name="Horton D.L."/>
            <person name="Alikhan N.F."/>
            <person name="Baker D."/>
            <person name="Gharbi K."/>
            <person name="Hall N."/>
            <person name="Watson M."/>
            <person name="Adriaenssens E.M."/>
            <person name="Foster-Nyarko E."/>
            <person name="Jarju S."/>
            <person name="Secka A."/>
            <person name="Antonio M."/>
            <person name="Oren A."/>
            <person name="Chaudhuri R.R."/>
            <person name="La Ragione R."/>
            <person name="Hildebrand F."/>
            <person name="Pallen M.J."/>
        </authorList>
    </citation>
    <scope>NUCLEOTIDE SEQUENCE</scope>
    <source>
        <strain evidence="12">ChiBcolR7-354</strain>
    </source>
</reference>
<dbReference type="CDD" id="cd00383">
    <property type="entry name" value="trans_reg_C"/>
    <property type="match status" value="1"/>
</dbReference>
<evidence type="ECO:0000259" key="11">
    <source>
        <dbReference type="PROSITE" id="PS51755"/>
    </source>
</evidence>
<name>A0A9D1CSV7_9FIRM</name>
<dbReference type="InterPro" id="IPR039420">
    <property type="entry name" value="WalR-like"/>
</dbReference>
<dbReference type="GO" id="GO:0000156">
    <property type="term" value="F:phosphorelay response regulator activity"/>
    <property type="evidence" value="ECO:0007669"/>
    <property type="project" value="TreeGrafter"/>
</dbReference>
<dbReference type="Gene3D" id="6.10.250.690">
    <property type="match status" value="1"/>
</dbReference>
<evidence type="ECO:0000256" key="8">
    <source>
        <dbReference type="PROSITE-ProRule" id="PRU00169"/>
    </source>
</evidence>
<dbReference type="GO" id="GO:0032993">
    <property type="term" value="C:protein-DNA complex"/>
    <property type="evidence" value="ECO:0007669"/>
    <property type="project" value="TreeGrafter"/>
</dbReference>
<proteinExistence type="predicted"/>
<dbReference type="GO" id="GO:0005829">
    <property type="term" value="C:cytosol"/>
    <property type="evidence" value="ECO:0007669"/>
    <property type="project" value="TreeGrafter"/>
</dbReference>
<dbReference type="PROSITE" id="PS50110">
    <property type="entry name" value="RESPONSE_REGULATORY"/>
    <property type="match status" value="1"/>
</dbReference>
<dbReference type="InterPro" id="IPR011006">
    <property type="entry name" value="CheY-like_superfamily"/>
</dbReference>
<feature type="domain" description="OmpR/PhoB-type" evidence="11">
    <location>
        <begin position="124"/>
        <end position="222"/>
    </location>
</feature>
<dbReference type="SUPFAM" id="SSF52172">
    <property type="entry name" value="CheY-like"/>
    <property type="match status" value="1"/>
</dbReference>
<dbReference type="FunFam" id="3.40.50.2300:FF:000002">
    <property type="entry name" value="DNA-binding response regulator PhoP"/>
    <property type="match status" value="1"/>
</dbReference>
<keyword evidence="5 9" id="KW-0238">DNA-binding</keyword>
<dbReference type="InterPro" id="IPR001789">
    <property type="entry name" value="Sig_transdc_resp-reg_receiver"/>
</dbReference>
<dbReference type="InterPro" id="IPR036388">
    <property type="entry name" value="WH-like_DNA-bd_sf"/>
</dbReference>
<dbReference type="FunFam" id="1.10.10.10:FF:000005">
    <property type="entry name" value="Two-component system response regulator"/>
    <property type="match status" value="1"/>
</dbReference>
<keyword evidence="2 8" id="KW-0597">Phosphoprotein</keyword>
<dbReference type="AlphaFoldDB" id="A0A9D1CSV7"/>
<feature type="DNA-binding region" description="OmpR/PhoB-type" evidence="9">
    <location>
        <begin position="124"/>
        <end position="222"/>
    </location>
</feature>
<evidence type="ECO:0000256" key="4">
    <source>
        <dbReference type="ARBA" id="ARBA00023015"/>
    </source>
</evidence>
<dbReference type="InterPro" id="IPR016032">
    <property type="entry name" value="Sig_transdc_resp-reg_C-effctor"/>
</dbReference>
<feature type="modified residue" description="4-aspartylphosphate" evidence="8">
    <location>
        <position position="51"/>
    </location>
</feature>
<dbReference type="SMART" id="SM00862">
    <property type="entry name" value="Trans_reg_C"/>
    <property type="match status" value="1"/>
</dbReference>
<dbReference type="Pfam" id="PF00486">
    <property type="entry name" value="Trans_reg_C"/>
    <property type="match status" value="1"/>
</dbReference>